<evidence type="ECO:0000256" key="1">
    <source>
        <dbReference type="SAM" id="MobiDB-lite"/>
    </source>
</evidence>
<dbReference type="Proteomes" id="UP000235388">
    <property type="component" value="Unassembled WGS sequence"/>
</dbReference>
<feature type="compositionally biased region" description="Basic and acidic residues" evidence="1">
    <location>
        <begin position="243"/>
        <end position="253"/>
    </location>
</feature>
<sequence length="407" mass="44099">MDGNKAESDKDIDKKLAPLPLLLTCFVFMQMETLHHYIDPLHSLSQWDRMDARLLKLRRQPVQFTQHWQQLLCNKDAALFGSSPASIRAIDQAEVYCPTNEQVNIQIAAQEWPTVVLKHQSGYAAALSLQVGHFPPAPPAILANRGMEPPKGPNALLNRQPGHTSPIDGRCIYQPLGGETTPIDSRYIPVIGRGYLPDQWLRPIISPRSLTSSAPRISADPSQISVGVPAERPMRSAPKPRPRREPHITRHPDPGPSADPGSGCRLICGSQPTQRVSQSHGYPANQRISDSPTVIQGSTPSIRPIRRPPGLSAPCTMNNPPNAPGYPPVVASGGRPRDRQARICLGTAAGQGGGSVTYNTSAHSGRDTFAESRGRPNLALWPRQSAGCVGADLGAVLPLTLLWLETT</sequence>
<feature type="compositionally biased region" description="Polar residues" evidence="1">
    <location>
        <begin position="211"/>
        <end position="225"/>
    </location>
</feature>
<feature type="region of interest" description="Disordered" evidence="1">
    <location>
        <begin position="211"/>
        <end position="304"/>
    </location>
</feature>
<proteinExistence type="predicted"/>
<reference evidence="2 3" key="1">
    <citation type="submission" date="2017-11" db="EMBL/GenBank/DDBJ databases">
        <title>De novo assembly and phasing of dikaryotic genomes from two isolates of Puccinia coronata f. sp. avenae, the causal agent of oat crown rust.</title>
        <authorList>
            <person name="Miller M.E."/>
            <person name="Zhang Y."/>
            <person name="Omidvar V."/>
            <person name="Sperschneider J."/>
            <person name="Schwessinger B."/>
            <person name="Raley C."/>
            <person name="Palmer J.M."/>
            <person name="Garnica D."/>
            <person name="Upadhyaya N."/>
            <person name="Rathjen J."/>
            <person name="Taylor J.M."/>
            <person name="Park R.F."/>
            <person name="Dodds P.N."/>
            <person name="Hirsch C.D."/>
            <person name="Kianian S.F."/>
            <person name="Figueroa M."/>
        </authorList>
    </citation>
    <scope>NUCLEOTIDE SEQUENCE [LARGE SCALE GENOMIC DNA]</scope>
    <source>
        <strain evidence="2">12NC29</strain>
    </source>
</reference>
<evidence type="ECO:0000313" key="3">
    <source>
        <dbReference type="Proteomes" id="UP000235388"/>
    </source>
</evidence>
<evidence type="ECO:0000313" key="2">
    <source>
        <dbReference type="EMBL" id="PLW20011.1"/>
    </source>
</evidence>
<dbReference type="EMBL" id="PGCJ01000804">
    <property type="protein sequence ID" value="PLW20011.1"/>
    <property type="molecule type" value="Genomic_DNA"/>
</dbReference>
<protein>
    <submittedName>
        <fullName evidence="2">Uncharacterized protein</fullName>
    </submittedName>
</protein>
<dbReference type="AlphaFoldDB" id="A0A2N5T3D3"/>
<gene>
    <name evidence="2" type="ORF">PCANC_10169</name>
</gene>
<accession>A0A2N5T3D3</accession>
<organism evidence="2 3">
    <name type="scientific">Puccinia coronata f. sp. avenae</name>
    <dbReference type="NCBI Taxonomy" id="200324"/>
    <lineage>
        <taxon>Eukaryota</taxon>
        <taxon>Fungi</taxon>
        <taxon>Dikarya</taxon>
        <taxon>Basidiomycota</taxon>
        <taxon>Pucciniomycotina</taxon>
        <taxon>Pucciniomycetes</taxon>
        <taxon>Pucciniales</taxon>
        <taxon>Pucciniaceae</taxon>
        <taxon>Puccinia</taxon>
    </lineage>
</organism>
<feature type="compositionally biased region" description="Polar residues" evidence="1">
    <location>
        <begin position="270"/>
        <end position="301"/>
    </location>
</feature>
<comment type="caution">
    <text evidence="2">The sequence shown here is derived from an EMBL/GenBank/DDBJ whole genome shotgun (WGS) entry which is preliminary data.</text>
</comment>
<name>A0A2N5T3D3_9BASI</name>
<keyword evidence="3" id="KW-1185">Reference proteome</keyword>